<dbReference type="Proteomes" id="UP000765509">
    <property type="component" value="Unassembled WGS sequence"/>
</dbReference>
<comment type="caution">
    <text evidence="4">The sequence shown here is derived from an EMBL/GenBank/DDBJ whole genome shotgun (WGS) entry which is preliminary data.</text>
</comment>
<keyword evidence="1" id="KW-0863">Zinc-finger</keyword>
<accession>A0A9Q3GKM7</accession>
<proteinExistence type="predicted"/>
<name>A0A9Q3GKM7_9BASI</name>
<dbReference type="EMBL" id="AVOT02002360">
    <property type="protein sequence ID" value="MBW0470097.1"/>
    <property type="molecule type" value="Genomic_DNA"/>
</dbReference>
<dbReference type="SUPFAM" id="SSF144232">
    <property type="entry name" value="HIT/MYND zinc finger-like"/>
    <property type="match status" value="1"/>
</dbReference>
<dbReference type="GO" id="GO:0008270">
    <property type="term" value="F:zinc ion binding"/>
    <property type="evidence" value="ECO:0007669"/>
    <property type="project" value="UniProtKB-UniRule"/>
</dbReference>
<gene>
    <name evidence="4" type="ORF">O181_009812</name>
</gene>
<dbReference type="OrthoDB" id="18412at2759"/>
<dbReference type="Pfam" id="PF04438">
    <property type="entry name" value="zf-HIT"/>
    <property type="match status" value="1"/>
</dbReference>
<sequence>MAKPDKSLCWICKAEKFKYKCPQDEVAYCSLKCFRQHKENCSSISSERFDWDSDKDQNIRTTSTPASSSKNHLSSKNLRRLTDLTWPELNQEQEAIFYDPMRRNEIKPIRKHEWEKIATLKPLRELISQEPELRCLLSKMYNEDSNSKQTPSPERKKIIKQLLQLHRSESYGVSSQEIFLFNRFANMITNLLEETRQT</sequence>
<keyword evidence="1" id="KW-0479">Metal-binding</keyword>
<keyword evidence="5" id="KW-1185">Reference proteome</keyword>
<organism evidence="4 5">
    <name type="scientific">Austropuccinia psidii MF-1</name>
    <dbReference type="NCBI Taxonomy" id="1389203"/>
    <lineage>
        <taxon>Eukaryota</taxon>
        <taxon>Fungi</taxon>
        <taxon>Dikarya</taxon>
        <taxon>Basidiomycota</taxon>
        <taxon>Pucciniomycotina</taxon>
        <taxon>Pucciniomycetes</taxon>
        <taxon>Pucciniales</taxon>
        <taxon>Sphaerophragmiaceae</taxon>
        <taxon>Austropuccinia</taxon>
    </lineage>
</organism>
<feature type="domain" description="HIT-type" evidence="3">
    <location>
        <begin position="9"/>
        <end position="41"/>
    </location>
</feature>
<evidence type="ECO:0000256" key="1">
    <source>
        <dbReference type="PROSITE-ProRule" id="PRU00453"/>
    </source>
</evidence>
<dbReference type="CDD" id="cd23024">
    <property type="entry name" value="zf-HIT_ZNHIT2-3"/>
    <property type="match status" value="1"/>
</dbReference>
<evidence type="ECO:0000313" key="4">
    <source>
        <dbReference type="EMBL" id="MBW0470097.1"/>
    </source>
</evidence>
<evidence type="ECO:0000259" key="3">
    <source>
        <dbReference type="PROSITE" id="PS51083"/>
    </source>
</evidence>
<dbReference type="InterPro" id="IPR007529">
    <property type="entry name" value="Znf_HIT"/>
</dbReference>
<dbReference type="PROSITE" id="PS51083">
    <property type="entry name" value="ZF_HIT"/>
    <property type="match status" value="1"/>
</dbReference>
<dbReference type="AlphaFoldDB" id="A0A9Q3GKM7"/>
<keyword evidence="1" id="KW-0862">Zinc</keyword>
<evidence type="ECO:0000313" key="5">
    <source>
        <dbReference type="Proteomes" id="UP000765509"/>
    </source>
</evidence>
<dbReference type="Gene3D" id="3.30.60.190">
    <property type="match status" value="1"/>
</dbReference>
<reference evidence="4" key="1">
    <citation type="submission" date="2021-03" db="EMBL/GenBank/DDBJ databases">
        <title>Draft genome sequence of rust myrtle Austropuccinia psidii MF-1, a brazilian biotype.</title>
        <authorList>
            <person name="Quecine M.C."/>
            <person name="Pachon D.M.R."/>
            <person name="Bonatelli M.L."/>
            <person name="Correr F.H."/>
            <person name="Franceschini L.M."/>
            <person name="Leite T.F."/>
            <person name="Margarido G.R.A."/>
            <person name="Almeida C.A."/>
            <person name="Ferrarezi J.A."/>
            <person name="Labate C.A."/>
        </authorList>
    </citation>
    <scope>NUCLEOTIDE SEQUENCE</scope>
    <source>
        <strain evidence="4">MF-1</strain>
    </source>
</reference>
<protein>
    <recommendedName>
        <fullName evidence="3">HIT-type domain-containing protein</fullName>
    </recommendedName>
</protein>
<feature type="region of interest" description="Disordered" evidence="2">
    <location>
        <begin position="55"/>
        <end position="75"/>
    </location>
</feature>
<evidence type="ECO:0000256" key="2">
    <source>
        <dbReference type="SAM" id="MobiDB-lite"/>
    </source>
</evidence>